<name>A0A6N2MJ06_SALVM</name>
<gene>
    <name evidence="1" type="ORF">SVIM_LOCUS377541</name>
</gene>
<dbReference type="EMBL" id="CAADRP010001830">
    <property type="protein sequence ID" value="VFU54161.1"/>
    <property type="molecule type" value="Genomic_DNA"/>
</dbReference>
<sequence length="78" mass="8948">MVRGADRAMGWENEHSIKVFLRNPEETGRAQFSTCFHMPVRNLHSRLPCRNETQEVGTESCLVETAHYPQLELYNGGN</sequence>
<dbReference type="AlphaFoldDB" id="A0A6N2MJ06"/>
<proteinExistence type="predicted"/>
<evidence type="ECO:0000313" key="1">
    <source>
        <dbReference type="EMBL" id="VFU54161.1"/>
    </source>
</evidence>
<organism evidence="1">
    <name type="scientific">Salix viminalis</name>
    <name type="common">Common osier</name>
    <name type="synonym">Basket willow</name>
    <dbReference type="NCBI Taxonomy" id="40686"/>
    <lineage>
        <taxon>Eukaryota</taxon>
        <taxon>Viridiplantae</taxon>
        <taxon>Streptophyta</taxon>
        <taxon>Embryophyta</taxon>
        <taxon>Tracheophyta</taxon>
        <taxon>Spermatophyta</taxon>
        <taxon>Magnoliopsida</taxon>
        <taxon>eudicotyledons</taxon>
        <taxon>Gunneridae</taxon>
        <taxon>Pentapetalae</taxon>
        <taxon>rosids</taxon>
        <taxon>fabids</taxon>
        <taxon>Malpighiales</taxon>
        <taxon>Salicaceae</taxon>
        <taxon>Saliceae</taxon>
        <taxon>Salix</taxon>
    </lineage>
</organism>
<reference evidence="1" key="1">
    <citation type="submission" date="2019-03" db="EMBL/GenBank/DDBJ databases">
        <authorList>
            <person name="Mank J."/>
            <person name="Almeida P."/>
        </authorList>
    </citation>
    <scope>NUCLEOTIDE SEQUENCE</scope>
    <source>
        <strain evidence="1">78183</strain>
    </source>
</reference>
<protein>
    <submittedName>
        <fullName evidence="1">Uncharacterized protein</fullName>
    </submittedName>
</protein>
<accession>A0A6N2MJ06</accession>